<dbReference type="Gene3D" id="1.10.3060.10">
    <property type="entry name" value="Helical scaffold and wing domains of SecA"/>
    <property type="match status" value="1"/>
</dbReference>
<feature type="coiled-coil region" evidence="15">
    <location>
        <begin position="76"/>
        <end position="103"/>
    </location>
</feature>
<keyword evidence="20" id="KW-1185">Reference proteome</keyword>
<dbReference type="PROSITE" id="PS01312">
    <property type="entry name" value="SECA"/>
    <property type="match status" value="1"/>
</dbReference>
<dbReference type="EC" id="7.4.2.8" evidence="13"/>
<name>A0A5J4FZH2_9FLAO</name>
<dbReference type="PROSITE" id="PS51194">
    <property type="entry name" value="HELICASE_CTER"/>
    <property type="match status" value="1"/>
</dbReference>
<dbReference type="Gene3D" id="3.90.1440.10">
    <property type="entry name" value="SecA, preprotein cross-linking domain"/>
    <property type="match status" value="1"/>
</dbReference>
<dbReference type="InterPro" id="IPR044722">
    <property type="entry name" value="SecA_SF2_C"/>
</dbReference>
<evidence type="ECO:0000256" key="12">
    <source>
        <dbReference type="ARBA" id="ARBA00023136"/>
    </source>
</evidence>
<feature type="domain" description="Helicase ATP-binding" evidence="16">
    <location>
        <begin position="179"/>
        <end position="338"/>
    </location>
</feature>
<evidence type="ECO:0000256" key="2">
    <source>
        <dbReference type="ARBA" id="ARBA00007650"/>
    </source>
</evidence>
<dbReference type="InterPro" id="IPR000185">
    <property type="entry name" value="SecA"/>
</dbReference>
<evidence type="ECO:0000256" key="14">
    <source>
        <dbReference type="RuleBase" id="RU003874"/>
    </source>
</evidence>
<dbReference type="SUPFAM" id="SSF81767">
    <property type="entry name" value="Pre-protein crosslinking domain of SecA"/>
    <property type="match status" value="1"/>
</dbReference>
<keyword evidence="15" id="KW-0175">Coiled coil</keyword>
<keyword evidence="8 13" id="KW-0067">ATP-binding</keyword>
<accession>A0A5J4FZH2</accession>
<dbReference type="Pfam" id="PF21090">
    <property type="entry name" value="P-loop_SecA"/>
    <property type="match status" value="1"/>
</dbReference>
<dbReference type="GO" id="GO:0005886">
    <property type="term" value="C:plasma membrane"/>
    <property type="evidence" value="ECO:0007669"/>
    <property type="project" value="UniProtKB-SubCell"/>
</dbReference>
<comment type="caution">
    <text evidence="19">The sequence shown here is derived from an EMBL/GenBank/DDBJ whole genome shotgun (WGS) entry which is preliminary data.</text>
</comment>
<dbReference type="PANTHER" id="PTHR30612:SF0">
    <property type="entry name" value="CHLOROPLAST PROTEIN-TRANSPORTING ATPASE"/>
    <property type="match status" value="1"/>
</dbReference>
<dbReference type="Proteomes" id="UP000326994">
    <property type="component" value="Unassembled WGS sequence"/>
</dbReference>
<dbReference type="InterPro" id="IPR011116">
    <property type="entry name" value="SecA_Wing/Scaffold"/>
</dbReference>
<feature type="coiled-coil region" evidence="15">
    <location>
        <begin position="1033"/>
        <end position="1060"/>
    </location>
</feature>
<dbReference type="SUPFAM" id="SSF81886">
    <property type="entry name" value="Helical scaffold and wing domains of SecA"/>
    <property type="match status" value="1"/>
</dbReference>
<dbReference type="GO" id="GO:0065002">
    <property type="term" value="P:intracellular protein transmembrane transport"/>
    <property type="evidence" value="ECO:0007669"/>
    <property type="project" value="UniProtKB-UniRule"/>
</dbReference>
<evidence type="ECO:0000256" key="1">
    <source>
        <dbReference type="ARBA" id="ARBA00004496"/>
    </source>
</evidence>
<dbReference type="AlphaFoldDB" id="A0A5J4FZH2"/>
<evidence type="ECO:0000313" key="19">
    <source>
        <dbReference type="EMBL" id="GEQ86828.1"/>
    </source>
</evidence>
<dbReference type="OrthoDB" id="9805579at2"/>
<feature type="binding site" evidence="13">
    <location>
        <position position="692"/>
    </location>
    <ligand>
        <name>ATP</name>
        <dbReference type="ChEBI" id="CHEBI:30616"/>
    </ligand>
</feature>
<proteinExistence type="inferred from homology"/>
<feature type="binding site" evidence="13">
    <location>
        <begin position="195"/>
        <end position="199"/>
    </location>
    <ligand>
        <name>ATP</name>
        <dbReference type="ChEBI" id="CHEBI:30616"/>
    </ligand>
</feature>
<dbReference type="InterPro" id="IPR020937">
    <property type="entry name" value="SecA_CS"/>
</dbReference>
<dbReference type="GO" id="GO:0043952">
    <property type="term" value="P:protein transport by the Sec complex"/>
    <property type="evidence" value="ECO:0007669"/>
    <property type="project" value="TreeGrafter"/>
</dbReference>
<feature type="domain" description="SecA family profile" evidence="18">
    <location>
        <begin position="5"/>
        <end position="770"/>
    </location>
</feature>
<evidence type="ECO:0000256" key="4">
    <source>
        <dbReference type="ARBA" id="ARBA00022475"/>
    </source>
</evidence>
<dbReference type="InterPro" id="IPR027417">
    <property type="entry name" value="P-loop_NTPase"/>
</dbReference>
<dbReference type="GO" id="GO:0031522">
    <property type="term" value="C:cell envelope Sec protein transport complex"/>
    <property type="evidence" value="ECO:0007669"/>
    <property type="project" value="TreeGrafter"/>
</dbReference>
<dbReference type="InterPro" id="IPR036266">
    <property type="entry name" value="SecA_Wing/Scaffold_sf"/>
</dbReference>
<keyword evidence="9 13" id="KW-0653">Protein transport</keyword>
<dbReference type="CDD" id="cd17928">
    <property type="entry name" value="DEXDc_SecA"/>
    <property type="match status" value="1"/>
</dbReference>
<dbReference type="GO" id="GO:0005829">
    <property type="term" value="C:cytosol"/>
    <property type="evidence" value="ECO:0007669"/>
    <property type="project" value="TreeGrafter"/>
</dbReference>
<dbReference type="InterPro" id="IPR001650">
    <property type="entry name" value="Helicase_C-like"/>
</dbReference>
<keyword evidence="6" id="KW-0997">Cell inner membrane</keyword>
<comment type="subunit">
    <text evidence="13">Monomer and homodimer. Part of the essential Sec protein translocation apparatus which comprises SecA, SecYEG and auxiliary proteins SecDF. Other proteins may also be involved.</text>
</comment>
<dbReference type="SMART" id="SM00958">
    <property type="entry name" value="SecA_PP_bind"/>
    <property type="match status" value="1"/>
</dbReference>
<comment type="similarity">
    <text evidence="2 13 14">Belongs to the SecA family.</text>
</comment>
<sequence length="1120" mass="127775">MGFLDNVLKVFVGDKSKKDIGDIQPLVNEVKKHEASLEKLSLDELRAKSDAFRALIKEDQKVIQDKIDSLQKDADVEEDIDKKEDIYNQIDKLKDERYEVEKETLLKILPEAFAVVKETAKRFKDNENLVVTASAYDRELSGEKDYVTLDGDEATWKNSWDAAGKEITWDMVHYDVQLIGGVALHEGKVAEMQTGEGKTLVATLPVYLNALAGNGVHLVTVNDYLAKRDSAWMAPIFQFHGMSVDCIDYHQPNSPARRKAYNADITYGTNNEFGFDYLRDNMAHKPEDLVQRPHHYAIVDEVDSVLIDDARTPLIISGQVPNGDRHEFNELKPKIADIVAVQQKYLTGVLAEAKKLIKEGDTKEGGFQLLRVYRGMPKNKALIKFLSEEGVKQILQKTENTYMADNNREMPKVDAELYYVIEEKNNQIELSDKGVDYLSGEDNPDFFVMPEIGTEISKIEAKQLSKEDEAAAKEDLFRDFGVKSERIHTLNQLLKAYSLFVKDTQYVVMDNKVMIVDEQTGRIMDGRRYSDGLHQAIEAKENVKIEALTQTFATVTLQNYFRMYRKLSGMTGTAVTEAGELWEIYKLDVVEIPTNRPIARHDKEDKIYKTKREKYNAVIDEVTELSKAGRPVLIGTTSVEISELLSRMLGMRGIEHNTLNAKMHKREADIVAEAGNPGVVTIATNMAGRGTDIKLSDAVKKAGGLAIIGTERHDSRRVDRQLRGRAGRQGDPGSSQFYVSLEDNLMRLFGSERIAKMMDRMGLKEGEVIQHSMISKSIERAQKKVEENNFGVRKRLLEYDDVMNAQREVVYKRRYNALFGERLRVDIANMIYDTAEVIGEGNKLAQDYKNFEFELIRYFSMSSPIEQKEFEKLGVQEIAGKSYKAAYKHYQEKMARNAEMAFPVISNVYENHKDQYKRILVPFTDGVKTLNVATDLEKAYETQGTELVKDFEKNISLAIIDDAWKTHLRKMDELKQSVQLAVHEQKDPLLIYKFEAFELFKGMIEKVNKDVLSFLFKGELPQENQQQIQEAREVKSKEKLNEQKDEIQNMDERAAESRAAGQTQPQRQAVTETITREMPKIGRNDKVTIKHVMSGESKEVKYKQAIPLITKGEWVLINQN</sequence>
<evidence type="ECO:0000256" key="6">
    <source>
        <dbReference type="ARBA" id="ARBA00022519"/>
    </source>
</evidence>
<evidence type="ECO:0000256" key="13">
    <source>
        <dbReference type="HAMAP-Rule" id="MF_01382"/>
    </source>
</evidence>
<dbReference type="FunFam" id="3.40.50.300:FF:000246">
    <property type="entry name" value="Preprotein translocase subunit SecA"/>
    <property type="match status" value="1"/>
</dbReference>
<dbReference type="GO" id="GO:0008564">
    <property type="term" value="F:protein-exporting ATPase activity"/>
    <property type="evidence" value="ECO:0007669"/>
    <property type="project" value="UniProtKB-EC"/>
</dbReference>
<keyword evidence="7 13" id="KW-0547">Nucleotide-binding</keyword>
<keyword evidence="5 13" id="KW-0963">Cytoplasm</keyword>
<evidence type="ECO:0000256" key="8">
    <source>
        <dbReference type="ARBA" id="ARBA00022840"/>
    </source>
</evidence>
<dbReference type="CDD" id="cd18803">
    <property type="entry name" value="SF2_C_secA"/>
    <property type="match status" value="1"/>
</dbReference>
<feature type="binding site" evidence="13">
    <location>
        <position position="177"/>
    </location>
    <ligand>
        <name>ATP</name>
        <dbReference type="ChEBI" id="CHEBI:30616"/>
    </ligand>
</feature>
<evidence type="ECO:0000256" key="3">
    <source>
        <dbReference type="ARBA" id="ARBA00022448"/>
    </source>
</evidence>
<evidence type="ECO:0000256" key="5">
    <source>
        <dbReference type="ARBA" id="ARBA00022490"/>
    </source>
</evidence>
<keyword evidence="11 13" id="KW-0811">Translocation</keyword>
<dbReference type="NCBIfam" id="TIGR00963">
    <property type="entry name" value="secA"/>
    <property type="match status" value="1"/>
</dbReference>
<evidence type="ECO:0000259" key="16">
    <source>
        <dbReference type="PROSITE" id="PS51192"/>
    </source>
</evidence>
<feature type="domain" description="Helicase C-terminal" evidence="17">
    <location>
        <begin position="602"/>
        <end position="786"/>
    </location>
</feature>
<dbReference type="PROSITE" id="PS51196">
    <property type="entry name" value="SECA_MOTOR_DEAD"/>
    <property type="match status" value="1"/>
</dbReference>
<dbReference type="PRINTS" id="PR00906">
    <property type="entry name" value="SECA"/>
</dbReference>
<dbReference type="SMART" id="SM00957">
    <property type="entry name" value="SecA_DEAD"/>
    <property type="match status" value="1"/>
</dbReference>
<dbReference type="GO" id="GO:0006605">
    <property type="term" value="P:protein targeting"/>
    <property type="evidence" value="ECO:0007669"/>
    <property type="project" value="UniProtKB-UniRule"/>
</dbReference>
<reference evidence="19 20" key="1">
    <citation type="submission" date="2019-08" db="EMBL/GenBank/DDBJ databases">
        <title>Ulvibacter marinistellae sp. nov., isolated from a starfish, Patiria pectinifera.</title>
        <authorList>
            <person name="Kawano K."/>
            <person name="Ushijima N."/>
            <person name="Kihara M."/>
            <person name="Itoh H."/>
        </authorList>
    </citation>
    <scope>NUCLEOTIDE SEQUENCE [LARGE SCALE GENOMIC DNA]</scope>
    <source>
        <strain evidence="19 20">KK4</strain>
    </source>
</reference>
<dbReference type="InterPro" id="IPR011115">
    <property type="entry name" value="SecA_DEAD"/>
</dbReference>
<evidence type="ECO:0000256" key="7">
    <source>
        <dbReference type="ARBA" id="ARBA00022741"/>
    </source>
</evidence>
<dbReference type="PANTHER" id="PTHR30612">
    <property type="entry name" value="SECA INNER MEMBRANE COMPONENT OF SEC PROTEIN SECRETION SYSTEM"/>
    <property type="match status" value="1"/>
</dbReference>
<dbReference type="SUPFAM" id="SSF52540">
    <property type="entry name" value="P-loop containing nucleoside triphosphate hydrolases"/>
    <property type="match status" value="2"/>
</dbReference>
<protein>
    <recommendedName>
        <fullName evidence="13 14">Protein translocase subunit SecA</fullName>
        <ecNumber evidence="13">7.4.2.8</ecNumber>
    </recommendedName>
</protein>
<dbReference type="InterPro" id="IPR036670">
    <property type="entry name" value="SecA_X-link_sf"/>
</dbReference>
<dbReference type="Gene3D" id="3.40.50.300">
    <property type="entry name" value="P-loop containing nucleotide triphosphate hydrolases"/>
    <property type="match status" value="3"/>
</dbReference>
<dbReference type="InterPro" id="IPR011130">
    <property type="entry name" value="SecA_preprotein_X-link_dom"/>
</dbReference>
<keyword evidence="3 13" id="KW-0813">Transport</keyword>
<evidence type="ECO:0000256" key="9">
    <source>
        <dbReference type="ARBA" id="ARBA00022927"/>
    </source>
</evidence>
<comment type="function">
    <text evidence="13">Part of the Sec protein translocase complex. Interacts with the SecYEG preprotein conducting channel. Has a central role in coupling the hydrolysis of ATP to the transfer of proteins into and across the cell membrane, serving as an ATP-driven molecular motor driving the stepwise translocation of polypeptide chains across the membrane.</text>
</comment>
<dbReference type="EMBL" id="BKCF01000004">
    <property type="protein sequence ID" value="GEQ86828.1"/>
    <property type="molecule type" value="Genomic_DNA"/>
</dbReference>
<keyword evidence="4 13" id="KW-1003">Cell membrane</keyword>
<dbReference type="Pfam" id="PF07516">
    <property type="entry name" value="SecA_SW"/>
    <property type="match status" value="1"/>
</dbReference>
<dbReference type="InterPro" id="IPR014001">
    <property type="entry name" value="Helicase_ATP-bd"/>
</dbReference>
<dbReference type="Pfam" id="PF01043">
    <property type="entry name" value="SecA_PP_bind"/>
    <property type="match status" value="1"/>
</dbReference>
<dbReference type="PROSITE" id="PS51192">
    <property type="entry name" value="HELICASE_ATP_BIND_1"/>
    <property type="match status" value="1"/>
</dbReference>
<comment type="subcellular location">
    <subcellularLocation>
        <location evidence="13">Cell membrane</location>
        <topology evidence="13">Peripheral membrane protein</topology>
        <orientation evidence="13">Cytoplasmic side</orientation>
    </subcellularLocation>
    <subcellularLocation>
        <location evidence="1 13">Cytoplasm</location>
    </subcellularLocation>
    <text evidence="13">Distribution is 50-50.</text>
</comment>
<dbReference type="FunFam" id="3.40.50.300:FF:000694">
    <property type="entry name" value="Preprotein translocase subunit SecA"/>
    <property type="match status" value="1"/>
</dbReference>
<evidence type="ECO:0000259" key="18">
    <source>
        <dbReference type="PROSITE" id="PS51196"/>
    </source>
</evidence>
<dbReference type="InterPro" id="IPR014018">
    <property type="entry name" value="SecA_motor_DEAD"/>
</dbReference>
<evidence type="ECO:0000313" key="20">
    <source>
        <dbReference type="Proteomes" id="UP000326994"/>
    </source>
</evidence>
<comment type="catalytic activity">
    <reaction evidence="13">
        <text>ATP + H2O + cellular proteinSide 1 = ADP + phosphate + cellular proteinSide 2.</text>
        <dbReference type="EC" id="7.4.2.8"/>
    </reaction>
</comment>
<evidence type="ECO:0000256" key="15">
    <source>
        <dbReference type="SAM" id="Coils"/>
    </source>
</evidence>
<evidence type="ECO:0000259" key="17">
    <source>
        <dbReference type="PROSITE" id="PS51194"/>
    </source>
</evidence>
<dbReference type="GO" id="GO:0017038">
    <property type="term" value="P:protein import"/>
    <property type="evidence" value="ECO:0007669"/>
    <property type="project" value="InterPro"/>
</dbReference>
<dbReference type="RefSeq" id="WP_151894742.1">
    <property type="nucleotide sequence ID" value="NZ_BKCF01000004.1"/>
</dbReference>
<evidence type="ECO:0000256" key="10">
    <source>
        <dbReference type="ARBA" id="ARBA00022967"/>
    </source>
</evidence>
<organism evidence="19 20">
    <name type="scientific">Patiriisocius marinistellae</name>
    <dbReference type="NCBI Taxonomy" id="2494560"/>
    <lineage>
        <taxon>Bacteria</taxon>
        <taxon>Pseudomonadati</taxon>
        <taxon>Bacteroidota</taxon>
        <taxon>Flavobacteriia</taxon>
        <taxon>Flavobacteriales</taxon>
        <taxon>Flavobacteriaceae</taxon>
        <taxon>Patiriisocius</taxon>
    </lineage>
</organism>
<keyword evidence="10 13" id="KW-1278">Translocase</keyword>
<dbReference type="HAMAP" id="MF_01382">
    <property type="entry name" value="SecA"/>
    <property type="match status" value="1"/>
</dbReference>
<evidence type="ECO:0000256" key="11">
    <source>
        <dbReference type="ARBA" id="ARBA00023010"/>
    </source>
</evidence>
<dbReference type="GO" id="GO:0005524">
    <property type="term" value="F:ATP binding"/>
    <property type="evidence" value="ECO:0007669"/>
    <property type="project" value="UniProtKB-UniRule"/>
</dbReference>
<dbReference type="Pfam" id="PF07517">
    <property type="entry name" value="SecA_DEAD"/>
    <property type="match status" value="1"/>
</dbReference>
<keyword evidence="12 13" id="KW-0472">Membrane</keyword>
<dbReference type="NCBIfam" id="NF009536">
    <property type="entry name" value="PRK12901.1"/>
    <property type="match status" value="1"/>
</dbReference>
<gene>
    <name evidence="13 19" type="primary">secA</name>
    <name evidence="19" type="ORF">ULMS_23360</name>
</gene>